<dbReference type="SUPFAM" id="SSF53098">
    <property type="entry name" value="Ribonuclease H-like"/>
    <property type="match status" value="1"/>
</dbReference>
<dbReference type="Pfam" id="PF13456">
    <property type="entry name" value="RVT_3"/>
    <property type="match status" value="1"/>
</dbReference>
<dbReference type="Pfam" id="PF00078">
    <property type="entry name" value="RVT_1"/>
    <property type="match status" value="1"/>
</dbReference>
<dbReference type="Gene3D" id="3.30.420.10">
    <property type="entry name" value="Ribonuclease H-like superfamily/Ribonuclease H"/>
    <property type="match status" value="1"/>
</dbReference>
<feature type="transmembrane region" description="Helical" evidence="7">
    <location>
        <begin position="21"/>
        <end position="39"/>
    </location>
</feature>
<dbReference type="PANTHER" id="PTHR48475">
    <property type="entry name" value="RIBONUCLEASE H"/>
    <property type="match status" value="1"/>
</dbReference>
<keyword evidence="7" id="KW-0472">Membrane</keyword>
<feature type="domain" description="RNase H type-1" evidence="9">
    <location>
        <begin position="338"/>
        <end position="467"/>
    </location>
</feature>
<dbReference type="EMBL" id="JACGWJ010000026">
    <property type="protein sequence ID" value="KAL0312130.1"/>
    <property type="molecule type" value="Genomic_DNA"/>
</dbReference>
<protein>
    <submittedName>
        <fullName evidence="10">Ribonuclease HI</fullName>
    </submittedName>
</protein>
<accession>A0AAW2L1N1</accession>
<dbReference type="GO" id="GO:0003964">
    <property type="term" value="F:RNA-directed DNA polymerase activity"/>
    <property type="evidence" value="ECO:0007669"/>
    <property type="project" value="UniProtKB-KW"/>
</dbReference>
<dbReference type="InterPro" id="IPR043502">
    <property type="entry name" value="DNA/RNA_pol_sf"/>
</dbReference>
<keyword evidence="7" id="KW-1133">Transmembrane helix</keyword>
<evidence type="ECO:0000256" key="7">
    <source>
        <dbReference type="SAM" id="Phobius"/>
    </source>
</evidence>
<keyword evidence="5" id="KW-0378">Hydrolase</keyword>
<evidence type="ECO:0000259" key="9">
    <source>
        <dbReference type="PROSITE" id="PS50879"/>
    </source>
</evidence>
<keyword evidence="7" id="KW-0812">Transmembrane</keyword>
<keyword evidence="1" id="KW-0808">Transferase</keyword>
<dbReference type="InterPro" id="IPR043128">
    <property type="entry name" value="Rev_trsase/Diguanyl_cyclase"/>
</dbReference>
<dbReference type="Gene3D" id="3.10.10.10">
    <property type="entry name" value="HIV Type 1 Reverse Transcriptase, subunit A, domain 1"/>
    <property type="match status" value="1"/>
</dbReference>
<evidence type="ECO:0000256" key="6">
    <source>
        <dbReference type="ARBA" id="ARBA00022918"/>
    </source>
</evidence>
<dbReference type="InterPro" id="IPR002156">
    <property type="entry name" value="RNaseH_domain"/>
</dbReference>
<evidence type="ECO:0000313" key="10">
    <source>
        <dbReference type="EMBL" id="KAL0312130.1"/>
    </source>
</evidence>
<sequence>MMDDSQRYHQIMLAPKDRKRVSFITSAGTFWYTAMPFGLKNAGAAYQRLVDKIFHHQIGRNMEVYVDDILVKSRKAPDHVKDLEETYSILRKYKLKLNPGTCAFGVQGGRFLGFMVTHRGIKANPSKIKAILDMKAPSSINEVQRLTGRIAALSRFISKSAEKSLPFFKVLRKIREFERDVSCQQACEELKDYLAKLPLLVKPYSGDTLYLYLSTTPQAVSSVLIREEDSRQMSIYYVSKVLNGAEGRYTPIKNMVLALVVTIRKLRTYFLTHRVGVKTNMPLKQTLGKPDTSGRLIKWAIELSEYDISYLPRTAIKAQALADFVYEVTGVPPDESPRNEKWLLHVDGSSTIQGSGAGIVITSPEGEDLEFAIKFGFKASNNEAEYEALVAGMKMAHEVGARHLLAYSDSQLVVKQIKSVYEAKEKSMVQYLQQIAELRTSFESFQIIQIPREENAKADCLSRLASALEDYRTRHITIQYLPSPRATLTVQAVSSTTDWRTPIIE</sequence>
<dbReference type="InterPro" id="IPR036397">
    <property type="entry name" value="RNaseH_sf"/>
</dbReference>
<comment type="caution">
    <text evidence="10">The sequence shown here is derived from an EMBL/GenBank/DDBJ whole genome shotgun (WGS) entry which is preliminary data.</text>
</comment>
<reference evidence="10" key="1">
    <citation type="submission" date="2020-06" db="EMBL/GenBank/DDBJ databases">
        <authorList>
            <person name="Li T."/>
            <person name="Hu X."/>
            <person name="Zhang T."/>
            <person name="Song X."/>
            <person name="Zhang H."/>
            <person name="Dai N."/>
            <person name="Sheng W."/>
            <person name="Hou X."/>
            <person name="Wei L."/>
        </authorList>
    </citation>
    <scope>NUCLEOTIDE SEQUENCE</scope>
    <source>
        <strain evidence="10">G02</strain>
        <tissue evidence="10">Leaf</tissue>
    </source>
</reference>
<dbReference type="InterPro" id="IPR000477">
    <property type="entry name" value="RT_dom"/>
</dbReference>
<dbReference type="CDD" id="cd01647">
    <property type="entry name" value="RT_LTR"/>
    <property type="match status" value="1"/>
</dbReference>
<organism evidence="10">
    <name type="scientific">Sesamum radiatum</name>
    <name type="common">Black benniseed</name>
    <dbReference type="NCBI Taxonomy" id="300843"/>
    <lineage>
        <taxon>Eukaryota</taxon>
        <taxon>Viridiplantae</taxon>
        <taxon>Streptophyta</taxon>
        <taxon>Embryophyta</taxon>
        <taxon>Tracheophyta</taxon>
        <taxon>Spermatophyta</taxon>
        <taxon>Magnoliopsida</taxon>
        <taxon>eudicotyledons</taxon>
        <taxon>Gunneridae</taxon>
        <taxon>Pentapetalae</taxon>
        <taxon>asterids</taxon>
        <taxon>lamiids</taxon>
        <taxon>Lamiales</taxon>
        <taxon>Pedaliaceae</taxon>
        <taxon>Sesamum</taxon>
    </lineage>
</organism>
<dbReference type="PROSITE" id="PS50878">
    <property type="entry name" value="RT_POL"/>
    <property type="match status" value="1"/>
</dbReference>
<dbReference type="PROSITE" id="PS50879">
    <property type="entry name" value="RNASE_H_1"/>
    <property type="match status" value="1"/>
</dbReference>
<evidence type="ECO:0000259" key="8">
    <source>
        <dbReference type="PROSITE" id="PS50878"/>
    </source>
</evidence>
<dbReference type="InterPro" id="IPR012337">
    <property type="entry name" value="RNaseH-like_sf"/>
</dbReference>
<dbReference type="Pfam" id="PF17917">
    <property type="entry name" value="RT_RNaseH"/>
    <property type="match status" value="1"/>
</dbReference>
<evidence type="ECO:0000256" key="5">
    <source>
        <dbReference type="ARBA" id="ARBA00022801"/>
    </source>
</evidence>
<dbReference type="AlphaFoldDB" id="A0AAW2L1N1"/>
<dbReference type="GO" id="GO:0004523">
    <property type="term" value="F:RNA-DNA hybrid ribonuclease activity"/>
    <property type="evidence" value="ECO:0007669"/>
    <property type="project" value="InterPro"/>
</dbReference>
<reference evidence="10" key="2">
    <citation type="journal article" date="2024" name="Plant">
        <title>Genomic evolution and insights into agronomic trait innovations of Sesamum species.</title>
        <authorList>
            <person name="Miao H."/>
            <person name="Wang L."/>
            <person name="Qu L."/>
            <person name="Liu H."/>
            <person name="Sun Y."/>
            <person name="Le M."/>
            <person name="Wang Q."/>
            <person name="Wei S."/>
            <person name="Zheng Y."/>
            <person name="Lin W."/>
            <person name="Duan Y."/>
            <person name="Cao H."/>
            <person name="Xiong S."/>
            <person name="Wang X."/>
            <person name="Wei L."/>
            <person name="Li C."/>
            <person name="Ma Q."/>
            <person name="Ju M."/>
            <person name="Zhao R."/>
            <person name="Li G."/>
            <person name="Mu C."/>
            <person name="Tian Q."/>
            <person name="Mei H."/>
            <person name="Zhang T."/>
            <person name="Gao T."/>
            <person name="Zhang H."/>
        </authorList>
    </citation>
    <scope>NUCLEOTIDE SEQUENCE</scope>
    <source>
        <strain evidence="10">G02</strain>
    </source>
</reference>
<name>A0AAW2L1N1_SESRA</name>
<dbReference type="GO" id="GO:0003676">
    <property type="term" value="F:nucleic acid binding"/>
    <property type="evidence" value="ECO:0007669"/>
    <property type="project" value="InterPro"/>
</dbReference>
<proteinExistence type="predicted"/>
<dbReference type="CDD" id="cd09279">
    <property type="entry name" value="RNase_HI_like"/>
    <property type="match status" value="1"/>
</dbReference>
<keyword evidence="2" id="KW-0548">Nucleotidyltransferase</keyword>
<evidence type="ECO:0000256" key="1">
    <source>
        <dbReference type="ARBA" id="ARBA00022679"/>
    </source>
</evidence>
<keyword evidence="6" id="KW-0695">RNA-directed DNA polymerase</keyword>
<dbReference type="InterPro" id="IPR041373">
    <property type="entry name" value="RT_RNaseH"/>
</dbReference>
<evidence type="ECO:0000256" key="3">
    <source>
        <dbReference type="ARBA" id="ARBA00022722"/>
    </source>
</evidence>
<dbReference type="PANTHER" id="PTHR48475:SF2">
    <property type="entry name" value="RIBONUCLEASE H"/>
    <property type="match status" value="1"/>
</dbReference>
<dbReference type="Gene3D" id="3.30.70.270">
    <property type="match status" value="2"/>
</dbReference>
<feature type="domain" description="Reverse transcriptase" evidence="8">
    <location>
        <begin position="1"/>
        <end position="116"/>
    </location>
</feature>
<evidence type="ECO:0000256" key="2">
    <source>
        <dbReference type="ARBA" id="ARBA00022695"/>
    </source>
</evidence>
<keyword evidence="4" id="KW-0255">Endonuclease</keyword>
<dbReference type="SUPFAM" id="SSF56672">
    <property type="entry name" value="DNA/RNA polymerases"/>
    <property type="match status" value="1"/>
</dbReference>
<keyword evidence="3" id="KW-0540">Nuclease</keyword>
<gene>
    <name evidence="10" type="ORF">Sradi_5612300</name>
</gene>
<evidence type="ECO:0000256" key="4">
    <source>
        <dbReference type="ARBA" id="ARBA00022759"/>
    </source>
</evidence>